<evidence type="ECO:0000259" key="1">
    <source>
        <dbReference type="PROSITE" id="PS50213"/>
    </source>
</evidence>
<accession>A0ABZ3KP70</accession>
<comment type="caution">
    <text evidence="2">The sequence shown here is derived from an EMBL/GenBank/DDBJ whole genome shotgun (WGS) entry which is preliminary data.</text>
</comment>
<protein>
    <submittedName>
        <fullName evidence="2">FAS1 domain-containing protein</fullName>
    </submittedName>
</protein>
<evidence type="ECO:0000313" key="3">
    <source>
        <dbReference type="Proteomes" id="UP000815325"/>
    </source>
</evidence>
<name>A0ABZ3KP70_DUNSA</name>
<sequence>MDIIRTAIIPSIAIALCTTGKDYKEEDLSVDLATKWLKAAAEKAGEPEKTSGYTIFAPTDKAFKKLAKILKLDSVEGLVNGDEDVQKAAAKILGYHVVPDNKLYAEDALALPEEGLNVTTAIGEDLKIFTKDDKVLLKGKGKKSYAKVLKPDIEFEGNVVHVISSVLLPEGFDAYEAYYESLKSTKIAQKFWNATDAGEYVSGATVFAPIDRSFKKLAKALKLDNVTELLTNEKLVKVGTKLFKYLVIPDAKIFAADIPEGKTELTTAANKTLTVVKEDGKVAIASDDGKCKAYVLETDIEFSGNVVHVVSDLVVPGEWKEKWAEKKKEYEEDAEEAEESDDDK</sequence>
<dbReference type="EMBL" id="MU069990">
    <property type="protein sequence ID" value="KAF5830968.1"/>
    <property type="molecule type" value="Genomic_DNA"/>
</dbReference>
<dbReference type="InterPro" id="IPR036378">
    <property type="entry name" value="FAS1_dom_sf"/>
</dbReference>
<dbReference type="SUPFAM" id="SSF82153">
    <property type="entry name" value="FAS1 domain"/>
    <property type="match status" value="2"/>
</dbReference>
<evidence type="ECO:0000313" key="2">
    <source>
        <dbReference type="EMBL" id="KAF5830968.1"/>
    </source>
</evidence>
<dbReference type="PANTHER" id="PTHR10900:SF77">
    <property type="entry name" value="FI19380P1"/>
    <property type="match status" value="1"/>
</dbReference>
<dbReference type="InterPro" id="IPR000782">
    <property type="entry name" value="FAS1_domain"/>
</dbReference>
<dbReference type="Proteomes" id="UP000815325">
    <property type="component" value="Unassembled WGS sequence"/>
</dbReference>
<dbReference type="InterPro" id="IPR050904">
    <property type="entry name" value="Adhesion/Biosynth-related"/>
</dbReference>
<dbReference type="PANTHER" id="PTHR10900">
    <property type="entry name" value="PERIOSTIN-RELATED"/>
    <property type="match status" value="1"/>
</dbReference>
<dbReference type="Gene3D" id="2.30.180.10">
    <property type="entry name" value="FAS1 domain"/>
    <property type="match status" value="2"/>
</dbReference>
<feature type="domain" description="FAS1" evidence="1">
    <location>
        <begin position="159"/>
        <end position="314"/>
    </location>
</feature>
<dbReference type="SMART" id="SM00554">
    <property type="entry name" value="FAS1"/>
    <property type="match status" value="2"/>
</dbReference>
<feature type="domain" description="FAS1" evidence="1">
    <location>
        <begin position="1"/>
        <end position="167"/>
    </location>
</feature>
<keyword evidence="3" id="KW-1185">Reference proteome</keyword>
<gene>
    <name evidence="2" type="ORF">DUNSADRAFT_13799</name>
</gene>
<dbReference type="Pfam" id="PF02469">
    <property type="entry name" value="Fasciclin"/>
    <property type="match status" value="2"/>
</dbReference>
<dbReference type="PROSITE" id="PS50213">
    <property type="entry name" value="FAS1"/>
    <property type="match status" value="2"/>
</dbReference>
<organism evidence="2 3">
    <name type="scientific">Dunaliella salina</name>
    <name type="common">Green alga</name>
    <name type="synonym">Protococcus salinus</name>
    <dbReference type="NCBI Taxonomy" id="3046"/>
    <lineage>
        <taxon>Eukaryota</taxon>
        <taxon>Viridiplantae</taxon>
        <taxon>Chlorophyta</taxon>
        <taxon>core chlorophytes</taxon>
        <taxon>Chlorophyceae</taxon>
        <taxon>CS clade</taxon>
        <taxon>Chlamydomonadales</taxon>
        <taxon>Dunaliellaceae</taxon>
        <taxon>Dunaliella</taxon>
    </lineage>
</organism>
<proteinExistence type="predicted"/>
<reference evidence="2" key="1">
    <citation type="submission" date="2017-08" db="EMBL/GenBank/DDBJ databases">
        <authorList>
            <person name="Polle J.E."/>
            <person name="Barry K."/>
            <person name="Cushman J."/>
            <person name="Schmutz J."/>
            <person name="Tran D."/>
            <person name="Hathwaick L.T."/>
            <person name="Yim W.C."/>
            <person name="Jenkins J."/>
            <person name="Mckie-Krisberg Z.M."/>
            <person name="Prochnik S."/>
            <person name="Lindquist E."/>
            <person name="Dockter R.B."/>
            <person name="Adam C."/>
            <person name="Molina H."/>
            <person name="Bunkerborg J."/>
            <person name="Jin E."/>
            <person name="Buchheim M."/>
            <person name="Magnuson J."/>
        </authorList>
    </citation>
    <scope>NUCLEOTIDE SEQUENCE</scope>
    <source>
        <strain evidence="2">CCAP 19/18</strain>
    </source>
</reference>